<comment type="subcellular location">
    <subcellularLocation>
        <location evidence="1 8">Cytoplasm</location>
    </subcellularLocation>
</comment>
<dbReference type="FunFam" id="3.40.50.300:FF:000542">
    <property type="entry name" value="Peptide chain release factor 3"/>
    <property type="match status" value="1"/>
</dbReference>
<dbReference type="InterPro" id="IPR005225">
    <property type="entry name" value="Small_GTP-bd"/>
</dbReference>
<keyword evidence="11" id="KW-1185">Reference proteome</keyword>
<dbReference type="InterPro" id="IPR004548">
    <property type="entry name" value="PrfC"/>
</dbReference>
<keyword evidence="4 8" id="KW-0547">Nucleotide-binding</keyword>
<evidence type="ECO:0000313" key="10">
    <source>
        <dbReference type="EMBL" id="MEF7617596.1"/>
    </source>
</evidence>
<dbReference type="NCBIfam" id="TIGR00503">
    <property type="entry name" value="prfC"/>
    <property type="match status" value="1"/>
</dbReference>
<organism evidence="10 11">
    <name type="scientific">Aquincola agrisoli</name>
    <dbReference type="NCBI Taxonomy" id="3119538"/>
    <lineage>
        <taxon>Bacteria</taxon>
        <taxon>Pseudomonadati</taxon>
        <taxon>Pseudomonadota</taxon>
        <taxon>Betaproteobacteria</taxon>
        <taxon>Burkholderiales</taxon>
        <taxon>Sphaerotilaceae</taxon>
        <taxon>Aquincola</taxon>
    </lineage>
</organism>
<dbReference type="Proteomes" id="UP001336250">
    <property type="component" value="Unassembled WGS sequence"/>
</dbReference>
<dbReference type="InterPro" id="IPR053905">
    <property type="entry name" value="EF-G-like_DII"/>
</dbReference>
<dbReference type="CDD" id="cd04169">
    <property type="entry name" value="RF3"/>
    <property type="match status" value="1"/>
</dbReference>
<evidence type="ECO:0000256" key="4">
    <source>
        <dbReference type="ARBA" id="ARBA00022741"/>
    </source>
</evidence>
<protein>
    <recommendedName>
        <fullName evidence="7 8">Peptide chain release factor 3</fullName>
        <shortName evidence="8">RF-3</shortName>
    </recommendedName>
</protein>
<dbReference type="GO" id="GO:0006449">
    <property type="term" value="P:regulation of translational termination"/>
    <property type="evidence" value="ECO:0007669"/>
    <property type="project" value="UniProtKB-UniRule"/>
</dbReference>
<evidence type="ECO:0000313" key="11">
    <source>
        <dbReference type="Proteomes" id="UP001336250"/>
    </source>
</evidence>
<dbReference type="Gene3D" id="3.30.70.3280">
    <property type="entry name" value="Peptide chain release factor 3, domain III"/>
    <property type="match status" value="1"/>
</dbReference>
<dbReference type="SUPFAM" id="SSF52540">
    <property type="entry name" value="P-loop containing nucleoside triphosphate hydrolases"/>
    <property type="match status" value="1"/>
</dbReference>
<feature type="binding site" evidence="8">
    <location>
        <begin position="140"/>
        <end position="143"/>
    </location>
    <ligand>
        <name>GTP</name>
        <dbReference type="ChEBI" id="CHEBI:37565"/>
    </ligand>
</feature>
<reference evidence="10 11" key="1">
    <citation type="submission" date="2024-02" db="EMBL/GenBank/DDBJ databases">
        <title>Genome sequence of Aquincola sp. MAHUQ-54.</title>
        <authorList>
            <person name="Huq M.A."/>
        </authorList>
    </citation>
    <scope>NUCLEOTIDE SEQUENCE [LARGE SCALE GENOMIC DNA]</scope>
    <source>
        <strain evidence="10 11">MAHUQ-54</strain>
    </source>
</reference>
<dbReference type="PANTHER" id="PTHR43556">
    <property type="entry name" value="PEPTIDE CHAIN RELEASE FACTOR RF3"/>
    <property type="match status" value="1"/>
</dbReference>
<dbReference type="Pfam" id="PF22042">
    <property type="entry name" value="EF-G_D2"/>
    <property type="match status" value="1"/>
</dbReference>
<dbReference type="EMBL" id="JAZIBG010000059">
    <property type="protein sequence ID" value="MEF7617596.1"/>
    <property type="molecule type" value="Genomic_DNA"/>
</dbReference>
<dbReference type="SUPFAM" id="SSF54980">
    <property type="entry name" value="EF-G C-terminal domain-like"/>
    <property type="match status" value="1"/>
</dbReference>
<comment type="caution">
    <text evidence="10">The sequence shown here is derived from an EMBL/GenBank/DDBJ whole genome shotgun (WGS) entry which is preliminary data.</text>
</comment>
<dbReference type="GO" id="GO:0005525">
    <property type="term" value="F:GTP binding"/>
    <property type="evidence" value="ECO:0007669"/>
    <property type="project" value="UniProtKB-UniRule"/>
</dbReference>
<dbReference type="SUPFAM" id="SSF50447">
    <property type="entry name" value="Translation proteins"/>
    <property type="match status" value="1"/>
</dbReference>
<dbReference type="InterPro" id="IPR027417">
    <property type="entry name" value="P-loop_NTPase"/>
</dbReference>
<evidence type="ECO:0000256" key="3">
    <source>
        <dbReference type="ARBA" id="ARBA00022490"/>
    </source>
</evidence>
<dbReference type="RefSeq" id="WP_332293356.1">
    <property type="nucleotide sequence ID" value="NZ_JAZIBG010000059.1"/>
</dbReference>
<dbReference type="NCBIfam" id="TIGR00231">
    <property type="entry name" value="small_GTP"/>
    <property type="match status" value="1"/>
</dbReference>
<dbReference type="GO" id="GO:0005829">
    <property type="term" value="C:cytosol"/>
    <property type="evidence" value="ECO:0007669"/>
    <property type="project" value="TreeGrafter"/>
</dbReference>
<dbReference type="Pfam" id="PF16658">
    <property type="entry name" value="RF3_C"/>
    <property type="match status" value="1"/>
</dbReference>
<evidence type="ECO:0000256" key="7">
    <source>
        <dbReference type="ARBA" id="ARBA00073639"/>
    </source>
</evidence>
<feature type="binding site" evidence="8">
    <location>
        <begin position="18"/>
        <end position="25"/>
    </location>
    <ligand>
        <name>GTP</name>
        <dbReference type="ChEBI" id="CHEBI:37565"/>
    </ligand>
</feature>
<evidence type="ECO:0000256" key="2">
    <source>
        <dbReference type="ARBA" id="ARBA00009978"/>
    </source>
</evidence>
<dbReference type="InterPro" id="IPR038467">
    <property type="entry name" value="RF3_dom_3_sf"/>
</dbReference>
<dbReference type="AlphaFoldDB" id="A0AAW9QET3"/>
<dbReference type="InterPro" id="IPR041732">
    <property type="entry name" value="RF3_GTP-bd"/>
</dbReference>
<evidence type="ECO:0000259" key="9">
    <source>
        <dbReference type="PROSITE" id="PS51722"/>
    </source>
</evidence>
<feature type="binding site" evidence="8">
    <location>
        <begin position="86"/>
        <end position="90"/>
    </location>
    <ligand>
        <name>GTP</name>
        <dbReference type="ChEBI" id="CHEBI:37565"/>
    </ligand>
</feature>
<evidence type="ECO:0000256" key="8">
    <source>
        <dbReference type="HAMAP-Rule" id="MF_00072"/>
    </source>
</evidence>
<dbReference type="InterPro" id="IPR031157">
    <property type="entry name" value="G_TR_CS"/>
</dbReference>
<sequence length="541" mass="60438">MSDLTPQVRRRRTFAIISHPDAGKTTLTEKLLLFSGAIQIAGSVKARKASRHATSDWMEIEKQRGISVASSVMQMEYRDCVINLLDTPGHQDFSEDTYRVLTAVDAALMVIDAANGVEPQTRRLLQVCRARNTPILTFVNKMDREVQEPLALMDEIERELNMAVVPFTWPVGMGKTFGGVMDLRERRMRVFSPGEDRNRDDDEIIDGLDNPVYPQRFGADYAHAREGIELVQEAAPAFDEAEFLSGRQTPMFFGSAINNFGVREVLDALVDLAPPPGPRGSLQREVKPDEPKFTGVVFKIQANMDPAHRDRIAFVRVASGHFERGMRLKVVRSGKELRPNTVVSFLSQRRELLDEAFAGDIIGIPNHGVLQLGDTLTEGEQLQFTGLPFFAPEMFRSVEVADPLRTKQLKAGLQQLGEEGAIQVFRPVMGSVLLLGAVGQLQFEVVAHRLEHEYGVKARVMPSRFQVARWVTCDEADGGAKELQRFIDGNAHRVAHDAVNAPTVLVEYAPELRAIEANWPKIKFHALREHAGLVFQRQIDG</sequence>
<dbReference type="GO" id="GO:0016150">
    <property type="term" value="F:translation release factor activity, codon nonspecific"/>
    <property type="evidence" value="ECO:0007669"/>
    <property type="project" value="TreeGrafter"/>
</dbReference>
<dbReference type="InterPro" id="IPR032090">
    <property type="entry name" value="RF3_C"/>
</dbReference>
<evidence type="ECO:0000256" key="5">
    <source>
        <dbReference type="ARBA" id="ARBA00022917"/>
    </source>
</evidence>
<keyword evidence="6 8" id="KW-0342">GTP-binding</keyword>
<feature type="domain" description="Tr-type G" evidence="9">
    <location>
        <begin position="9"/>
        <end position="277"/>
    </location>
</feature>
<dbReference type="InterPro" id="IPR009000">
    <property type="entry name" value="Transl_B-barrel_sf"/>
</dbReference>
<dbReference type="Gene3D" id="3.40.50.300">
    <property type="entry name" value="P-loop containing nucleotide triphosphate hydrolases"/>
    <property type="match status" value="2"/>
</dbReference>
<gene>
    <name evidence="8" type="primary">prfC</name>
    <name evidence="10" type="ORF">V4F39_27045</name>
</gene>
<dbReference type="PRINTS" id="PR00315">
    <property type="entry name" value="ELONGATNFCT"/>
</dbReference>
<comment type="similarity">
    <text evidence="2 8">Belongs to the TRAFAC class translation factor GTPase superfamily. Classic translation factor GTPase family. PrfC subfamily.</text>
</comment>
<dbReference type="GO" id="GO:0016149">
    <property type="term" value="F:translation release factor activity, codon specific"/>
    <property type="evidence" value="ECO:0007669"/>
    <property type="project" value="UniProtKB-UniRule"/>
</dbReference>
<dbReference type="NCBIfam" id="NF001964">
    <property type="entry name" value="PRK00741.1"/>
    <property type="match status" value="1"/>
</dbReference>
<proteinExistence type="inferred from homology"/>
<dbReference type="InterPro" id="IPR035647">
    <property type="entry name" value="EFG_III/V"/>
</dbReference>
<keyword evidence="5 8" id="KW-0648">Protein biosynthesis</keyword>
<comment type="function">
    <text evidence="8">Increases the formation of ribosomal termination complexes and stimulates activities of RF-1 and RF-2. It binds guanine nucleotides and has strong preference for UGA stop codons. It may interact directly with the ribosome. The stimulation of RF-1 and RF-2 is significantly reduced by GTP and GDP, but not by GMP.</text>
</comment>
<evidence type="ECO:0000256" key="1">
    <source>
        <dbReference type="ARBA" id="ARBA00004496"/>
    </source>
</evidence>
<dbReference type="GO" id="GO:0097216">
    <property type="term" value="F:guanosine tetraphosphate binding"/>
    <property type="evidence" value="ECO:0007669"/>
    <property type="project" value="UniProtKB-ARBA"/>
</dbReference>
<name>A0AAW9QET3_9BURK</name>
<dbReference type="PROSITE" id="PS00301">
    <property type="entry name" value="G_TR_1"/>
    <property type="match status" value="1"/>
</dbReference>
<dbReference type="GO" id="GO:0003924">
    <property type="term" value="F:GTPase activity"/>
    <property type="evidence" value="ECO:0007669"/>
    <property type="project" value="InterPro"/>
</dbReference>
<dbReference type="InterPro" id="IPR000795">
    <property type="entry name" value="T_Tr_GTP-bd_dom"/>
</dbReference>
<dbReference type="PROSITE" id="PS51722">
    <property type="entry name" value="G_TR_2"/>
    <property type="match status" value="1"/>
</dbReference>
<accession>A0AAW9QET3</accession>
<evidence type="ECO:0000256" key="6">
    <source>
        <dbReference type="ARBA" id="ARBA00023134"/>
    </source>
</evidence>
<dbReference type="Pfam" id="PF00009">
    <property type="entry name" value="GTP_EFTU"/>
    <property type="match status" value="1"/>
</dbReference>
<keyword evidence="3 8" id="KW-0963">Cytoplasm</keyword>
<dbReference type="FunFam" id="3.30.70.3280:FF:000001">
    <property type="entry name" value="Peptide chain release factor 3"/>
    <property type="match status" value="1"/>
</dbReference>
<dbReference type="HAMAP" id="MF_00072">
    <property type="entry name" value="Rel_fac_3"/>
    <property type="match status" value="1"/>
</dbReference>
<dbReference type="PANTHER" id="PTHR43556:SF2">
    <property type="entry name" value="PEPTIDE CHAIN RELEASE FACTOR RF3"/>
    <property type="match status" value="1"/>
</dbReference>